<dbReference type="Proteomes" id="UP000026913">
    <property type="component" value="Chromosome"/>
</dbReference>
<proteinExistence type="predicted"/>
<dbReference type="KEGG" id="pman:OU5_1135"/>
<organism evidence="1 2">
    <name type="scientific">Pseudomonas mandelii JR-1</name>
    <dbReference type="NCBI Taxonomy" id="1147786"/>
    <lineage>
        <taxon>Bacteria</taxon>
        <taxon>Pseudomonadati</taxon>
        <taxon>Pseudomonadota</taxon>
        <taxon>Gammaproteobacteria</taxon>
        <taxon>Pseudomonadales</taxon>
        <taxon>Pseudomonadaceae</taxon>
        <taxon>Pseudomonas</taxon>
    </lineage>
</organism>
<reference evidence="1 2" key="1">
    <citation type="journal article" date="2012" name="J. Bacteriol.">
        <title>Genome sequence of cold-adapted Pseudomonas mandelii strain JR-1.</title>
        <authorList>
            <person name="Jang S.H."/>
            <person name="Kim J."/>
            <person name="Kim J."/>
            <person name="Hong S."/>
            <person name="Lee C."/>
        </authorList>
    </citation>
    <scope>NUCLEOTIDE SEQUENCE [LARGE SCALE GENOMIC DNA]</scope>
    <source>
        <strain evidence="1 2">JR-1</strain>
    </source>
</reference>
<name>A0A024E5L4_9PSED</name>
<dbReference type="EMBL" id="CP005960">
    <property type="protein sequence ID" value="AHZ68214.1"/>
    <property type="molecule type" value="Genomic_DNA"/>
</dbReference>
<evidence type="ECO:0000313" key="2">
    <source>
        <dbReference type="Proteomes" id="UP000026913"/>
    </source>
</evidence>
<dbReference type="AlphaFoldDB" id="A0A024E5L4"/>
<sequence length="38" mass="4249">MLPKTWSLRTEPMDLRAGTETALGRVIAFFGRKEAIGK</sequence>
<dbReference type="HOGENOM" id="CLU_3331760_0_0_6"/>
<accession>A0A024E5L4</accession>
<evidence type="ECO:0000313" key="1">
    <source>
        <dbReference type="EMBL" id="AHZ68214.1"/>
    </source>
</evidence>
<protein>
    <submittedName>
        <fullName evidence="1">Uncharacterized protein</fullName>
    </submittedName>
</protein>
<gene>
    <name evidence="1" type="ORF">OU5_1135</name>
</gene>